<gene>
    <name evidence="3" type="primary">LOC105267577</name>
</gene>
<keyword evidence="1" id="KW-0732">Signal</keyword>
<keyword evidence="2" id="KW-1185">Reference proteome</keyword>
<name>A0A9R1T8Y8_9HYME</name>
<feature type="chain" id="PRO_5040447309" evidence="1">
    <location>
        <begin position="17"/>
        <end position="72"/>
    </location>
</feature>
<feature type="signal peptide" evidence="1">
    <location>
        <begin position="1"/>
        <end position="16"/>
    </location>
</feature>
<accession>A0A9R1T8Y8</accession>
<evidence type="ECO:0000313" key="2">
    <source>
        <dbReference type="Proteomes" id="UP000694866"/>
    </source>
</evidence>
<reference evidence="3" key="1">
    <citation type="submission" date="2025-08" db="UniProtKB">
        <authorList>
            <consortium name="RefSeq"/>
        </authorList>
    </citation>
    <scope>IDENTIFICATION</scope>
    <source>
        <strain evidence="3">USDA-PBARC FA_bdor</strain>
        <tissue evidence="3">Whole organism</tissue>
    </source>
</reference>
<dbReference type="RefSeq" id="XP_011304828.1">
    <property type="nucleotide sequence ID" value="XM_011306526.1"/>
</dbReference>
<protein>
    <submittedName>
        <fullName evidence="3">Uncharacterized protein</fullName>
    </submittedName>
</protein>
<evidence type="ECO:0000313" key="3">
    <source>
        <dbReference type="RefSeq" id="XP_011304828.1"/>
    </source>
</evidence>
<organism evidence="2 3">
    <name type="scientific">Fopius arisanus</name>
    <dbReference type="NCBI Taxonomy" id="64838"/>
    <lineage>
        <taxon>Eukaryota</taxon>
        <taxon>Metazoa</taxon>
        <taxon>Ecdysozoa</taxon>
        <taxon>Arthropoda</taxon>
        <taxon>Hexapoda</taxon>
        <taxon>Insecta</taxon>
        <taxon>Pterygota</taxon>
        <taxon>Neoptera</taxon>
        <taxon>Endopterygota</taxon>
        <taxon>Hymenoptera</taxon>
        <taxon>Apocrita</taxon>
        <taxon>Ichneumonoidea</taxon>
        <taxon>Braconidae</taxon>
        <taxon>Opiinae</taxon>
        <taxon>Fopius</taxon>
    </lineage>
</organism>
<dbReference type="Proteomes" id="UP000694866">
    <property type="component" value="Unplaced"/>
</dbReference>
<dbReference type="GeneID" id="105267577"/>
<dbReference type="KEGG" id="fas:105267577"/>
<evidence type="ECO:0000256" key="1">
    <source>
        <dbReference type="SAM" id="SignalP"/>
    </source>
</evidence>
<sequence>MLKLTVFLGIIAAVLAVPKPEPDVLAASLIQAPLATSYSNSYHVSYKAPLIASAPIIAPAPAIAYTAPIAVL</sequence>
<dbReference type="AlphaFoldDB" id="A0A9R1T8Y8"/>
<proteinExistence type="predicted"/>